<feature type="compositionally biased region" description="Basic and acidic residues" evidence="1">
    <location>
        <begin position="150"/>
        <end position="163"/>
    </location>
</feature>
<evidence type="ECO:0000313" key="2">
    <source>
        <dbReference type="EMBL" id="USQ97257.1"/>
    </source>
</evidence>
<evidence type="ECO:0000313" key="3">
    <source>
        <dbReference type="Proteomes" id="UP001057520"/>
    </source>
</evidence>
<accession>A0ABY4ZZ30</accession>
<feature type="region of interest" description="Disordered" evidence="1">
    <location>
        <begin position="96"/>
        <end position="131"/>
    </location>
</feature>
<feature type="region of interest" description="Disordered" evidence="1">
    <location>
        <begin position="149"/>
        <end position="171"/>
    </location>
</feature>
<name>A0ABY4ZZ30_9CAUL</name>
<organism evidence="2 3">
    <name type="scientific">Caulobacter segnis</name>
    <dbReference type="NCBI Taxonomy" id="88688"/>
    <lineage>
        <taxon>Bacteria</taxon>
        <taxon>Pseudomonadati</taxon>
        <taxon>Pseudomonadota</taxon>
        <taxon>Alphaproteobacteria</taxon>
        <taxon>Caulobacterales</taxon>
        <taxon>Caulobacteraceae</taxon>
        <taxon>Caulobacter</taxon>
    </lineage>
</organism>
<protein>
    <submittedName>
        <fullName evidence="2">YdaU family protein</fullName>
    </submittedName>
</protein>
<proteinExistence type="predicted"/>
<gene>
    <name evidence="2" type="ORF">MZV50_06860</name>
</gene>
<dbReference type="InterPro" id="IPR010781">
    <property type="entry name" value="DUF1376"/>
</dbReference>
<keyword evidence="3" id="KW-1185">Reference proteome</keyword>
<sequence length="340" mass="36952">MKRENFYRRDPSKALAGMVGLSLEERAVYNTIIDLLYSTWLPLEDDRAFIANWCGCAVQKLNPIIKRLIEKERLITFTEGARTYLSDAAFEVERRAVKGPSKTRSGRAQVGEKSGEVGEKSGEVEQKSDGVGENLPLLDHEIEEIQDVGALEKRREEENRSSEAKASSQGAEVGANVVREVVEAIWDVWPKDGRKTSSRHLLALAVAALLADGVTAARLIAAAFAYAADKPAWGVRGRPKSCHGFYDEGRWENFGATADAAGLPGGVADLFGFDGPAQVRAAVVAAGGDDYARSYLDPATWRAADATILTSTKLAAEVLKKIFEKLERAGVRDVIWKGAA</sequence>
<dbReference type="EMBL" id="CP096040">
    <property type="protein sequence ID" value="USQ97257.1"/>
    <property type="molecule type" value="Genomic_DNA"/>
</dbReference>
<evidence type="ECO:0000256" key="1">
    <source>
        <dbReference type="SAM" id="MobiDB-lite"/>
    </source>
</evidence>
<reference evidence="2 3" key="1">
    <citation type="submission" date="2022-04" db="EMBL/GenBank/DDBJ databases">
        <title>Genome sequence of soybean root-associated Caulobacter segnis RL271.</title>
        <authorList>
            <person name="Longley R."/>
            <person name="Bonito G."/>
            <person name="Trigodet F."/>
            <person name="Crosson S."/>
            <person name="Fiebig A."/>
        </authorList>
    </citation>
    <scope>NUCLEOTIDE SEQUENCE [LARGE SCALE GENOMIC DNA]</scope>
    <source>
        <strain evidence="2 3">RL271</strain>
    </source>
</reference>
<dbReference type="Proteomes" id="UP001057520">
    <property type="component" value="Chromosome"/>
</dbReference>
<feature type="compositionally biased region" description="Basic and acidic residues" evidence="1">
    <location>
        <begin position="113"/>
        <end position="130"/>
    </location>
</feature>
<dbReference type="Pfam" id="PF07120">
    <property type="entry name" value="DUF1376"/>
    <property type="match status" value="1"/>
</dbReference>